<proteinExistence type="predicted"/>
<evidence type="ECO:0000256" key="1">
    <source>
        <dbReference type="SAM" id="MobiDB-lite"/>
    </source>
</evidence>
<evidence type="ECO:0000313" key="3">
    <source>
        <dbReference type="Proteomes" id="UP001596012"/>
    </source>
</evidence>
<dbReference type="Proteomes" id="UP001596012">
    <property type="component" value="Unassembled WGS sequence"/>
</dbReference>
<name>A0ABV8Z8Y3_9ACTN</name>
<comment type="caution">
    <text evidence="2">The sequence shown here is derived from an EMBL/GenBank/DDBJ whole genome shotgun (WGS) entry which is preliminary data.</text>
</comment>
<protein>
    <submittedName>
        <fullName evidence="2">Uncharacterized protein</fullName>
    </submittedName>
</protein>
<feature type="region of interest" description="Disordered" evidence="1">
    <location>
        <begin position="1"/>
        <end position="43"/>
    </location>
</feature>
<organism evidence="2 3">
    <name type="scientific">Streptomyces xiangluensis</name>
    <dbReference type="NCBI Taxonomy" id="2665720"/>
    <lineage>
        <taxon>Bacteria</taxon>
        <taxon>Bacillati</taxon>
        <taxon>Actinomycetota</taxon>
        <taxon>Actinomycetes</taxon>
        <taxon>Kitasatosporales</taxon>
        <taxon>Streptomycetaceae</taxon>
        <taxon>Streptomyces</taxon>
    </lineage>
</organism>
<evidence type="ECO:0000313" key="2">
    <source>
        <dbReference type="EMBL" id="MFC4471796.1"/>
    </source>
</evidence>
<sequence>MSSDCEGETTCRPRWFGGRGKAGRGDQRSAAPAAPLGGSGADAIGPEPDELLLAEEYGALVLLRSARDTWIS</sequence>
<reference evidence="3" key="1">
    <citation type="journal article" date="2019" name="Int. J. Syst. Evol. Microbiol.">
        <title>The Global Catalogue of Microorganisms (GCM) 10K type strain sequencing project: providing services to taxonomists for standard genome sequencing and annotation.</title>
        <authorList>
            <consortium name="The Broad Institute Genomics Platform"/>
            <consortium name="The Broad Institute Genome Sequencing Center for Infectious Disease"/>
            <person name="Wu L."/>
            <person name="Ma J."/>
        </authorList>
    </citation>
    <scope>NUCLEOTIDE SEQUENCE [LARGE SCALE GENOMIC DNA]</scope>
    <source>
        <strain evidence="3">DT43</strain>
    </source>
</reference>
<accession>A0ABV8Z8Y3</accession>
<dbReference type="RefSeq" id="WP_386354473.1">
    <property type="nucleotide sequence ID" value="NZ_JBHSFG010000100.1"/>
</dbReference>
<keyword evidence="3" id="KW-1185">Reference proteome</keyword>
<gene>
    <name evidence="2" type="ORF">ACFPH6_46170</name>
</gene>
<dbReference type="EMBL" id="JBHSFG010000100">
    <property type="protein sequence ID" value="MFC4471796.1"/>
    <property type="molecule type" value="Genomic_DNA"/>
</dbReference>